<keyword evidence="4 7" id="KW-0067">ATP-binding</keyword>
<dbReference type="SMART" id="SM00533">
    <property type="entry name" value="MUTSd"/>
    <property type="match status" value="1"/>
</dbReference>
<feature type="binding site" evidence="7">
    <location>
        <begin position="335"/>
        <end position="342"/>
    </location>
    <ligand>
        <name>ATP</name>
        <dbReference type="ChEBI" id="CHEBI:30616"/>
    </ligand>
</feature>
<dbReference type="InterPro" id="IPR000432">
    <property type="entry name" value="DNA_mismatch_repair_MutS_C"/>
</dbReference>
<dbReference type="GO" id="GO:0072344">
    <property type="term" value="P:rescue of stalled ribosome"/>
    <property type="evidence" value="ECO:0007669"/>
    <property type="project" value="UniProtKB-UniRule"/>
</dbReference>
<dbReference type="EMBL" id="CP002432">
    <property type="protein sequence ID" value="ADU65536.1"/>
    <property type="molecule type" value="Genomic_DNA"/>
</dbReference>
<reference evidence="11 12" key="1">
    <citation type="submission" date="2010-12" db="EMBL/GenBank/DDBJ databases">
        <title>Complete sequence of Desulfurispirillum indicum S5.</title>
        <authorList>
            <consortium name="US DOE Joint Genome Institute"/>
            <person name="Lucas S."/>
            <person name="Copeland A."/>
            <person name="Lapidus A."/>
            <person name="Cheng J.-F."/>
            <person name="Goodwin L."/>
            <person name="Pitluck S."/>
            <person name="Chertkov O."/>
            <person name="Held B."/>
            <person name="Detter J.C."/>
            <person name="Han C."/>
            <person name="Tapia R."/>
            <person name="Land M."/>
            <person name="Hauser L."/>
            <person name="Kyrpides N."/>
            <person name="Ivanova N."/>
            <person name="Mikhailova N."/>
            <person name="Haggblom M."/>
            <person name="Rauschenbach I."/>
            <person name="Bini E."/>
            <person name="Woyke T."/>
        </authorList>
    </citation>
    <scope>NUCLEOTIDE SEQUENCE [LARGE SCALE GENOMIC DNA]</scope>
    <source>
        <strain evidence="12">ATCC BAA-1389 / DSM 22839 / S5</strain>
    </source>
</reference>
<feature type="domain" description="Smr" evidence="10">
    <location>
        <begin position="714"/>
        <end position="785"/>
    </location>
</feature>
<evidence type="ECO:0000256" key="4">
    <source>
        <dbReference type="ARBA" id="ARBA00022840"/>
    </source>
</evidence>
<dbReference type="InterPro" id="IPR045076">
    <property type="entry name" value="MutS"/>
</dbReference>
<proteinExistence type="inferred from homology"/>
<comment type="function">
    <text evidence="7">Acts as a ribosome collision sensor, splitting the ribosome into its 2 subunits. Detects stalled/collided 70S ribosomes which it binds and splits by an ATP-hydrolysis driven conformational change. Acts upstream of the ribosome quality control system (RQC), a ribosome-associated complex that mediates the extraction of incompletely synthesized nascent chains from stalled ribosomes and their subsequent degradation. Probably generates substrates for RQC.</text>
</comment>
<dbReference type="InterPro" id="IPR036063">
    <property type="entry name" value="Smr_dom_sf"/>
</dbReference>
<dbReference type="PANTHER" id="PTHR48466">
    <property type="entry name" value="OS10G0509000 PROTEIN-RELATED"/>
    <property type="match status" value="1"/>
</dbReference>
<dbReference type="GO" id="GO:0005524">
    <property type="term" value="F:ATP binding"/>
    <property type="evidence" value="ECO:0007669"/>
    <property type="project" value="UniProtKB-UniRule"/>
</dbReference>
<sequence length="785" mass="87704">MTTTNHALAVLEYARLKELLKEFTVSSLGKRELDRLEPAHSYLDVRSRHAISLEFYLLNRDHGGIPFGPLYDPLWLWEKIGQKGELLEPGELLQVARFLLVVKGVKAFLAELAGDTFVRSREMGGDLHPCADLKSRIELCIEEGGQISDSASPNLKRIRRELRTARSRVKKQMERYLSDAQYKDIIIDPIITIRRDRYVIPLRSNFKGKIDGIVQDHSASGGTFFVEPKESVELNNRLAELQAGEREEEYRIIRELGELVQSRLRALQENTALLARMDMYTAFARYAIRYHGTFLEPSQHKGCCLPRLRHPLLKNPVPVDAYLGGEHPSMLLITGPNTGGKTIALKSLGLAVLSHNSGMPVLCSEVESFMGYFDSVFADIGDEQSIEQNLSTFSGHIVNIAHVAGNATERSLVLLDELGSGTDPEEGGALAVGILEYFRQRKCSVVATTHHNAVKRYAFTTGGIGNACMEFDLQTLQPTYRILYGYQGESSALAIAQRHGLPGEILETSRNFLESQSGEEAKTIAALERKLEKFARRSDQFERESRELKEKLRTVTLQQQNLDSEAQHILQQATMQARDILRQARREADGYIKKLKDTSVRQHAEAQAEFNQLSRQVYAEADRMERSHLEKPLSLEPGQRVFVAKLQRDGTIVSRSGKSVQVEVGGMTIKSRADELFAPRDTQSPTPAASEGRKSVSNYQAPATSVKPELLLVGKRVEEALDELEKYISSAAVAERESVRIVHGLGSGRLKRAVREYLQQSPLVKELRDGEAFEGGLGATVVQLT</sequence>
<dbReference type="InParanoid" id="E6W278"/>
<evidence type="ECO:0000256" key="3">
    <source>
        <dbReference type="ARBA" id="ARBA00022801"/>
    </source>
</evidence>
<dbReference type="PROSITE" id="PS00486">
    <property type="entry name" value="DNA_MISMATCH_REPAIR_2"/>
    <property type="match status" value="1"/>
</dbReference>
<dbReference type="InterPro" id="IPR027417">
    <property type="entry name" value="P-loop_NTPase"/>
</dbReference>
<dbReference type="InterPro" id="IPR002625">
    <property type="entry name" value="Smr_dom"/>
</dbReference>
<dbReference type="eggNOG" id="COG1193">
    <property type="taxonomic scope" value="Bacteria"/>
</dbReference>
<organism evidence="11 12">
    <name type="scientific">Desulfurispirillum indicum (strain ATCC BAA-1389 / DSM 22839 / S5)</name>
    <dbReference type="NCBI Taxonomy" id="653733"/>
    <lineage>
        <taxon>Bacteria</taxon>
        <taxon>Pseudomonadati</taxon>
        <taxon>Chrysiogenota</taxon>
        <taxon>Chrysiogenia</taxon>
        <taxon>Chrysiogenales</taxon>
        <taxon>Chrysiogenaceae</taxon>
        <taxon>Desulfurispirillum</taxon>
    </lineage>
</organism>
<dbReference type="SUPFAM" id="SSF160443">
    <property type="entry name" value="SMR domain-like"/>
    <property type="match status" value="1"/>
</dbReference>
<dbReference type="SMART" id="SM00534">
    <property type="entry name" value="MUTSac"/>
    <property type="match status" value="1"/>
</dbReference>
<dbReference type="PANTHER" id="PTHR48466:SF2">
    <property type="entry name" value="OS10G0509000 PROTEIN"/>
    <property type="match status" value="1"/>
</dbReference>
<dbReference type="Gene3D" id="3.30.1370.110">
    <property type="match status" value="1"/>
</dbReference>
<gene>
    <name evidence="7" type="primary">mutS2</name>
    <name evidence="7" type="synonym">rqcU</name>
    <name evidence="11" type="ordered locus">Selin_0796</name>
</gene>
<dbReference type="Gene3D" id="3.40.50.300">
    <property type="entry name" value="P-loop containing nucleotide triphosphate hydrolases"/>
    <property type="match status" value="1"/>
</dbReference>
<evidence type="ECO:0000256" key="7">
    <source>
        <dbReference type="HAMAP-Rule" id="MF_00092"/>
    </source>
</evidence>
<dbReference type="Pfam" id="PF00488">
    <property type="entry name" value="MutS_V"/>
    <property type="match status" value="1"/>
</dbReference>
<dbReference type="HAMAP" id="MF_00092">
    <property type="entry name" value="MutS2"/>
    <property type="match status" value="1"/>
</dbReference>
<dbReference type="GO" id="GO:0016887">
    <property type="term" value="F:ATP hydrolysis activity"/>
    <property type="evidence" value="ECO:0007669"/>
    <property type="project" value="InterPro"/>
</dbReference>
<keyword evidence="12" id="KW-1185">Reference proteome</keyword>
<evidence type="ECO:0000256" key="5">
    <source>
        <dbReference type="ARBA" id="ARBA00022884"/>
    </source>
</evidence>
<keyword evidence="2 7" id="KW-0547">Nucleotide-binding</keyword>
<keyword evidence="6 7" id="KW-0238">DNA-binding</keyword>
<dbReference type="InterPro" id="IPR007696">
    <property type="entry name" value="DNA_mismatch_repair_MutS_core"/>
</dbReference>
<comment type="similarity">
    <text evidence="7">Belongs to the DNA mismatch repair MutS family. MutS2 subfamily.</text>
</comment>
<evidence type="ECO:0000256" key="6">
    <source>
        <dbReference type="ARBA" id="ARBA00023125"/>
    </source>
</evidence>
<dbReference type="FunFam" id="3.40.50.300:FF:000830">
    <property type="entry name" value="Endonuclease MutS2"/>
    <property type="match status" value="1"/>
</dbReference>
<feature type="region of interest" description="Disordered" evidence="9">
    <location>
        <begin position="678"/>
        <end position="699"/>
    </location>
</feature>
<dbReference type="RefSeq" id="WP_013505422.1">
    <property type="nucleotide sequence ID" value="NC_014836.1"/>
</dbReference>
<keyword evidence="7" id="KW-0540">Nuclease</keyword>
<dbReference type="PROSITE" id="PS50828">
    <property type="entry name" value="SMR"/>
    <property type="match status" value="1"/>
</dbReference>
<dbReference type="InterPro" id="IPR036187">
    <property type="entry name" value="DNA_mismatch_repair_MutS_sf"/>
</dbReference>
<feature type="coiled-coil region" evidence="8">
    <location>
        <begin position="524"/>
        <end position="558"/>
    </location>
</feature>
<dbReference type="SMART" id="SM00463">
    <property type="entry name" value="SMR"/>
    <property type="match status" value="1"/>
</dbReference>
<evidence type="ECO:0000259" key="10">
    <source>
        <dbReference type="PROSITE" id="PS50828"/>
    </source>
</evidence>
<dbReference type="GO" id="GO:0140664">
    <property type="term" value="F:ATP-dependent DNA damage sensor activity"/>
    <property type="evidence" value="ECO:0007669"/>
    <property type="project" value="InterPro"/>
</dbReference>
<evidence type="ECO:0000256" key="8">
    <source>
        <dbReference type="SAM" id="Coils"/>
    </source>
</evidence>
<name>E6W278_DESIS</name>
<dbReference type="EC" id="3.6.4.-" evidence="7"/>
<dbReference type="EC" id="3.1.-.-" evidence="7"/>
<dbReference type="GO" id="GO:0030983">
    <property type="term" value="F:mismatched DNA binding"/>
    <property type="evidence" value="ECO:0007669"/>
    <property type="project" value="InterPro"/>
</dbReference>
<dbReference type="GO" id="GO:0019843">
    <property type="term" value="F:rRNA binding"/>
    <property type="evidence" value="ECO:0007669"/>
    <property type="project" value="UniProtKB-UniRule"/>
</dbReference>
<dbReference type="InterPro" id="IPR005747">
    <property type="entry name" value="MutS2"/>
</dbReference>
<evidence type="ECO:0000256" key="2">
    <source>
        <dbReference type="ARBA" id="ARBA00022741"/>
    </source>
</evidence>
<dbReference type="PIRSF" id="PIRSF005814">
    <property type="entry name" value="MutS_YshD"/>
    <property type="match status" value="1"/>
</dbReference>
<protein>
    <recommendedName>
        <fullName evidence="7">Endonuclease MutS2</fullName>
        <ecNumber evidence="7">3.1.-.-</ecNumber>
    </recommendedName>
    <alternativeName>
        <fullName evidence="7">Ribosome-associated protein quality control-upstream factor</fullName>
        <shortName evidence="7">RQC-upstream factor</shortName>
        <shortName evidence="7">RqcU</shortName>
        <ecNumber evidence="7">3.6.4.-</ecNumber>
    </alternativeName>
</protein>
<keyword evidence="3 7" id="KW-0378">Hydrolase</keyword>
<evidence type="ECO:0000313" key="11">
    <source>
        <dbReference type="EMBL" id="ADU65536.1"/>
    </source>
</evidence>
<keyword evidence="7" id="KW-0255">Endonuclease</keyword>
<dbReference type="Pfam" id="PF01713">
    <property type="entry name" value="Smr"/>
    <property type="match status" value="1"/>
</dbReference>
<dbReference type="GO" id="GO:0045910">
    <property type="term" value="P:negative regulation of DNA recombination"/>
    <property type="evidence" value="ECO:0007669"/>
    <property type="project" value="InterPro"/>
</dbReference>
<dbReference type="GO" id="GO:0006298">
    <property type="term" value="P:mismatch repair"/>
    <property type="evidence" value="ECO:0007669"/>
    <property type="project" value="InterPro"/>
</dbReference>
<keyword evidence="8" id="KW-0175">Coiled coil</keyword>
<dbReference type="SUPFAM" id="SSF52540">
    <property type="entry name" value="P-loop containing nucleoside triphosphate hydrolases"/>
    <property type="match status" value="1"/>
</dbReference>
<dbReference type="GO" id="GO:0043023">
    <property type="term" value="F:ribosomal large subunit binding"/>
    <property type="evidence" value="ECO:0007669"/>
    <property type="project" value="UniProtKB-UniRule"/>
</dbReference>
<dbReference type="STRING" id="653733.Selin_0796"/>
<evidence type="ECO:0000256" key="9">
    <source>
        <dbReference type="SAM" id="MobiDB-lite"/>
    </source>
</evidence>
<dbReference type="KEGG" id="din:Selin_0796"/>
<accession>E6W278</accession>
<comment type="subunit">
    <text evidence="7">Homodimer. Binds to stalled ribosomes, contacting rRNA.</text>
</comment>
<keyword evidence="1 7" id="KW-0699">rRNA-binding</keyword>
<keyword evidence="5 7" id="KW-0694">RNA-binding</keyword>
<comment type="function">
    <text evidence="7">Endonuclease that is involved in the suppression of homologous recombination and thus may have a key role in the control of bacterial genetic diversity.</text>
</comment>
<evidence type="ECO:0000256" key="1">
    <source>
        <dbReference type="ARBA" id="ARBA00022730"/>
    </source>
</evidence>
<dbReference type="Proteomes" id="UP000002572">
    <property type="component" value="Chromosome"/>
</dbReference>
<evidence type="ECO:0000313" key="12">
    <source>
        <dbReference type="Proteomes" id="UP000002572"/>
    </source>
</evidence>
<dbReference type="GO" id="GO:0004519">
    <property type="term" value="F:endonuclease activity"/>
    <property type="evidence" value="ECO:0007669"/>
    <property type="project" value="UniProtKB-UniRule"/>
</dbReference>
<dbReference type="HOGENOM" id="CLU_011252_2_1_0"/>
<dbReference type="NCBIfam" id="TIGR01069">
    <property type="entry name" value="mutS2"/>
    <property type="match status" value="1"/>
</dbReference>
<dbReference type="AlphaFoldDB" id="E6W278"/>
<dbReference type="SUPFAM" id="SSF48334">
    <property type="entry name" value="DNA repair protein MutS, domain III"/>
    <property type="match status" value="1"/>
</dbReference>